<sequence>MPEKDPTTYQLITYGWVIFLSCWGGLVSFINKVKKGEARACNFVELIGEIVTAGFAGVLTFWLCEAANFNALITAAIVGISGHMGSRAIYAMEIWLTNKLKNRSPL</sequence>
<dbReference type="InterPro" id="IPR032126">
    <property type="entry name" value="LydA_holin"/>
</dbReference>
<dbReference type="Proteomes" id="UP000297706">
    <property type="component" value="Unassembled WGS sequence"/>
</dbReference>
<dbReference type="Pfam" id="PF16083">
    <property type="entry name" value="Phage_holin_3_3"/>
    <property type="match status" value="1"/>
</dbReference>
<evidence type="ECO:0000313" key="3">
    <source>
        <dbReference type="Proteomes" id="UP000297706"/>
    </source>
</evidence>
<keyword evidence="1" id="KW-0472">Membrane</keyword>
<accession>A0A4Y9VRN3</accession>
<dbReference type="OrthoDB" id="6555944at2"/>
<keyword evidence="1" id="KW-0812">Transmembrane</keyword>
<reference evidence="2 3" key="1">
    <citation type="submission" date="2018-02" db="EMBL/GenBank/DDBJ databases">
        <title>A novel lanthanide dependent methylotroph, Methylotenera sp. La3113.</title>
        <authorList>
            <person name="Lv H."/>
            <person name="Tani A."/>
        </authorList>
    </citation>
    <scope>NUCLEOTIDE SEQUENCE [LARGE SCALE GENOMIC DNA]</scope>
    <source>
        <strain evidence="2 3">La3113</strain>
    </source>
</reference>
<evidence type="ECO:0008006" key="4">
    <source>
        <dbReference type="Google" id="ProtNLM"/>
    </source>
</evidence>
<feature type="transmembrane region" description="Helical" evidence="1">
    <location>
        <begin position="69"/>
        <end position="90"/>
    </location>
</feature>
<proteinExistence type="predicted"/>
<dbReference type="PROSITE" id="PS51257">
    <property type="entry name" value="PROKAR_LIPOPROTEIN"/>
    <property type="match status" value="1"/>
</dbReference>
<gene>
    <name evidence="2" type="ORF">C3Y98_05340</name>
</gene>
<comment type="caution">
    <text evidence="2">The sequence shown here is derived from an EMBL/GenBank/DDBJ whole genome shotgun (WGS) entry which is preliminary data.</text>
</comment>
<keyword evidence="1" id="KW-1133">Transmembrane helix</keyword>
<feature type="transmembrane region" description="Helical" evidence="1">
    <location>
        <begin position="43"/>
        <end position="63"/>
    </location>
</feature>
<keyword evidence="3" id="KW-1185">Reference proteome</keyword>
<dbReference type="EMBL" id="PQVH01000008">
    <property type="protein sequence ID" value="TFW71522.1"/>
    <property type="molecule type" value="Genomic_DNA"/>
</dbReference>
<evidence type="ECO:0000256" key="1">
    <source>
        <dbReference type="SAM" id="Phobius"/>
    </source>
</evidence>
<protein>
    <recommendedName>
        <fullName evidence="4">Holin</fullName>
    </recommendedName>
</protein>
<organism evidence="2 3">
    <name type="scientific">Methylotenera oryzisoli</name>
    <dbReference type="NCBI Taxonomy" id="2080758"/>
    <lineage>
        <taxon>Bacteria</taxon>
        <taxon>Pseudomonadati</taxon>
        <taxon>Pseudomonadota</taxon>
        <taxon>Betaproteobacteria</taxon>
        <taxon>Nitrosomonadales</taxon>
        <taxon>Methylophilaceae</taxon>
        <taxon>Methylotenera</taxon>
    </lineage>
</organism>
<dbReference type="AlphaFoldDB" id="A0A4Y9VRN3"/>
<evidence type="ECO:0000313" key="2">
    <source>
        <dbReference type="EMBL" id="TFW71522.1"/>
    </source>
</evidence>
<name>A0A4Y9VRN3_9PROT</name>
<feature type="transmembrane region" description="Helical" evidence="1">
    <location>
        <begin position="12"/>
        <end position="31"/>
    </location>
</feature>